<feature type="binding site" evidence="17">
    <location>
        <position position="470"/>
    </location>
    <ligand>
        <name>Ca(2+)</name>
        <dbReference type="ChEBI" id="CHEBI:29108"/>
        <label>1</label>
    </ligand>
</feature>
<comment type="catalytic activity">
    <reaction evidence="1">
        <text>2 a phenolic donor + H2O2 = 2 a phenolic radical donor + 2 H2O</text>
        <dbReference type="Rhea" id="RHEA:56136"/>
        <dbReference type="ChEBI" id="CHEBI:15377"/>
        <dbReference type="ChEBI" id="CHEBI:16240"/>
        <dbReference type="ChEBI" id="CHEBI:139520"/>
        <dbReference type="ChEBI" id="CHEBI:139521"/>
        <dbReference type="EC" id="1.11.1.7"/>
    </reaction>
</comment>
<evidence type="ECO:0000256" key="3">
    <source>
        <dbReference type="ARBA" id="ARBA00006873"/>
    </source>
</evidence>
<evidence type="ECO:0000256" key="11">
    <source>
        <dbReference type="ARBA" id="ARBA00023004"/>
    </source>
</evidence>
<feature type="disulfide bond" evidence="19">
    <location>
        <begin position="415"/>
        <end position="496"/>
    </location>
</feature>
<keyword evidence="14" id="KW-0376">Hydrogen peroxide</keyword>
<gene>
    <name evidence="22" type="ORF">HU200_021345</name>
</gene>
<evidence type="ECO:0000256" key="17">
    <source>
        <dbReference type="PIRSR" id="PIRSR600823-3"/>
    </source>
</evidence>
<dbReference type="PROSITE" id="PS00435">
    <property type="entry name" value="PEROXIDASE_1"/>
    <property type="match status" value="1"/>
</dbReference>
<evidence type="ECO:0000256" key="19">
    <source>
        <dbReference type="PIRSR" id="PIRSR600823-5"/>
    </source>
</evidence>
<keyword evidence="20" id="KW-0732">Signal</keyword>
<comment type="similarity">
    <text evidence="3">Belongs to the peroxidase family. Ascorbate peroxidase subfamily.</text>
</comment>
<dbReference type="CDD" id="cd00693">
    <property type="entry name" value="secretory_peroxidase"/>
    <property type="match status" value="2"/>
</dbReference>
<feature type="binding site" evidence="17">
    <location>
        <position position="622"/>
    </location>
    <ligand>
        <name>Ca(2+)</name>
        <dbReference type="ChEBI" id="CHEBI:29108"/>
        <label>2</label>
    </ligand>
</feature>
<keyword evidence="10" id="KW-0560">Oxidoreductase</keyword>
<organism evidence="22 23">
    <name type="scientific">Digitaria exilis</name>
    <dbReference type="NCBI Taxonomy" id="1010633"/>
    <lineage>
        <taxon>Eukaryota</taxon>
        <taxon>Viridiplantae</taxon>
        <taxon>Streptophyta</taxon>
        <taxon>Embryophyta</taxon>
        <taxon>Tracheophyta</taxon>
        <taxon>Spermatophyta</taxon>
        <taxon>Magnoliopsida</taxon>
        <taxon>Liliopsida</taxon>
        <taxon>Poales</taxon>
        <taxon>Poaceae</taxon>
        <taxon>PACMAD clade</taxon>
        <taxon>Panicoideae</taxon>
        <taxon>Panicodae</taxon>
        <taxon>Paniceae</taxon>
        <taxon>Anthephorinae</taxon>
        <taxon>Digitaria</taxon>
    </lineage>
</organism>
<feature type="binding site" evidence="17">
    <location>
        <position position="457"/>
    </location>
    <ligand>
        <name>Ca(2+)</name>
        <dbReference type="ChEBI" id="CHEBI:29108"/>
        <label>1</label>
    </ligand>
</feature>
<dbReference type="GO" id="GO:0005576">
    <property type="term" value="C:extracellular region"/>
    <property type="evidence" value="ECO:0007669"/>
    <property type="project" value="UniProtKB-SubCell"/>
</dbReference>
<evidence type="ECO:0000259" key="21">
    <source>
        <dbReference type="PROSITE" id="PS50873"/>
    </source>
</evidence>
<keyword evidence="12 19" id="KW-1015">Disulfide bond</keyword>
<dbReference type="InterPro" id="IPR019794">
    <property type="entry name" value="Peroxidases_AS"/>
</dbReference>
<evidence type="ECO:0000256" key="6">
    <source>
        <dbReference type="ARBA" id="ARBA00022559"/>
    </source>
</evidence>
<dbReference type="Proteomes" id="UP000636709">
    <property type="component" value="Unassembled WGS sequence"/>
</dbReference>
<dbReference type="InterPro" id="IPR000823">
    <property type="entry name" value="Peroxidase_pln"/>
</dbReference>
<feature type="domain" description="Plant heme peroxidase family profile" evidence="21">
    <location>
        <begin position="403"/>
        <end position="702"/>
    </location>
</feature>
<feature type="disulfide bond" evidence="19">
    <location>
        <begin position="583"/>
        <end position="610"/>
    </location>
</feature>
<evidence type="ECO:0000256" key="8">
    <source>
        <dbReference type="ARBA" id="ARBA00022723"/>
    </source>
</evidence>
<keyword evidence="13" id="KW-0325">Glycoprotein</keyword>
<evidence type="ECO:0000256" key="10">
    <source>
        <dbReference type="ARBA" id="ARBA00023002"/>
    </source>
</evidence>
<evidence type="ECO:0000256" key="1">
    <source>
        <dbReference type="ARBA" id="ARBA00000189"/>
    </source>
</evidence>
<feature type="disulfide bond" evidence="19">
    <location>
        <begin position="502"/>
        <end position="698"/>
    </location>
</feature>
<evidence type="ECO:0000256" key="5">
    <source>
        <dbReference type="ARBA" id="ARBA00022525"/>
    </source>
</evidence>
<reference evidence="22" key="1">
    <citation type="submission" date="2020-07" db="EMBL/GenBank/DDBJ databases">
        <title>Genome sequence and genetic diversity analysis of an under-domesticated orphan crop, white fonio (Digitaria exilis).</title>
        <authorList>
            <person name="Bennetzen J.L."/>
            <person name="Chen S."/>
            <person name="Ma X."/>
            <person name="Wang X."/>
            <person name="Yssel A.E.J."/>
            <person name="Chaluvadi S.R."/>
            <person name="Johnson M."/>
            <person name="Gangashetty P."/>
            <person name="Hamidou F."/>
            <person name="Sanogo M.D."/>
            <person name="Zwaenepoel A."/>
            <person name="Wallace J."/>
            <person name="Van De Peer Y."/>
            <person name="Van Deynze A."/>
        </authorList>
    </citation>
    <scope>NUCLEOTIDE SEQUENCE</scope>
    <source>
        <tissue evidence="22">Leaves</tissue>
    </source>
</reference>
<dbReference type="EMBL" id="JACEFO010001663">
    <property type="protein sequence ID" value="KAF8724316.1"/>
    <property type="molecule type" value="Genomic_DNA"/>
</dbReference>
<feature type="binding site" evidence="17">
    <location>
        <position position="625"/>
    </location>
    <ligand>
        <name>Ca(2+)</name>
        <dbReference type="ChEBI" id="CHEBI:29108"/>
        <label>2</label>
    </ligand>
</feature>
<dbReference type="PRINTS" id="PR00461">
    <property type="entry name" value="PLPEROXIDASE"/>
</dbReference>
<feature type="domain" description="Plant heme peroxidase family profile" evidence="21">
    <location>
        <begin position="29"/>
        <end position="304"/>
    </location>
</feature>
<protein>
    <recommendedName>
        <fullName evidence="4">peroxidase</fullName>
        <ecNumber evidence="4">1.11.1.7</ecNumber>
    </recommendedName>
</protein>
<dbReference type="Pfam" id="PF00141">
    <property type="entry name" value="peroxidase"/>
    <property type="match status" value="2"/>
</dbReference>
<dbReference type="PROSITE" id="PS50873">
    <property type="entry name" value="PEROXIDASE_4"/>
    <property type="match status" value="2"/>
</dbReference>
<dbReference type="Gene3D" id="1.10.520.10">
    <property type="match status" value="2"/>
</dbReference>
<feature type="binding site" evidence="17">
    <location>
        <position position="448"/>
    </location>
    <ligand>
        <name>Ca(2+)</name>
        <dbReference type="ChEBI" id="CHEBI:29108"/>
        <label>1</label>
    </ligand>
</feature>
<evidence type="ECO:0000256" key="16">
    <source>
        <dbReference type="PIRSR" id="PIRSR600823-2"/>
    </source>
</evidence>
<dbReference type="AlphaFoldDB" id="A0A835KFT9"/>
<dbReference type="PRINTS" id="PR00458">
    <property type="entry name" value="PEROXIDASE"/>
</dbReference>
<dbReference type="PANTHER" id="PTHR31517:SF84">
    <property type="entry name" value="PEROXIDASE"/>
    <property type="match status" value="1"/>
</dbReference>
<evidence type="ECO:0000256" key="18">
    <source>
        <dbReference type="PIRSR" id="PIRSR600823-4"/>
    </source>
</evidence>
<evidence type="ECO:0000256" key="7">
    <source>
        <dbReference type="ARBA" id="ARBA00022617"/>
    </source>
</evidence>
<dbReference type="InterPro" id="IPR010255">
    <property type="entry name" value="Haem_peroxidase_sf"/>
</dbReference>
<dbReference type="GO" id="GO:0140825">
    <property type="term" value="F:lactoperoxidase activity"/>
    <property type="evidence" value="ECO:0007669"/>
    <property type="project" value="UniProtKB-EC"/>
</dbReference>
<evidence type="ECO:0000313" key="22">
    <source>
        <dbReference type="EMBL" id="KAF8724316.1"/>
    </source>
</evidence>
<dbReference type="FunFam" id="1.10.420.10:FF:000012">
    <property type="entry name" value="Peroxidase"/>
    <property type="match status" value="1"/>
</dbReference>
<comment type="cofactor">
    <cofactor evidence="17">
        <name>heme b</name>
        <dbReference type="ChEBI" id="CHEBI:60344"/>
    </cofactor>
    <text evidence="17">Binds 1 heme b (iron(II)-protoporphyrin IX) group per subunit.</text>
</comment>
<evidence type="ECO:0000256" key="20">
    <source>
        <dbReference type="SAM" id="SignalP"/>
    </source>
</evidence>
<dbReference type="OrthoDB" id="2113341at2759"/>
<comment type="cofactor">
    <cofactor evidence="17">
        <name>Ca(2+)</name>
        <dbReference type="ChEBI" id="CHEBI:29108"/>
    </cofactor>
    <text evidence="17">Binds 2 calcium ions per subunit.</text>
</comment>
<comment type="caution">
    <text evidence="22">The sequence shown here is derived from an EMBL/GenBank/DDBJ whole genome shotgun (WGS) entry which is preliminary data.</text>
</comment>
<dbReference type="SUPFAM" id="SSF48113">
    <property type="entry name" value="Heme-dependent peroxidases"/>
    <property type="match status" value="2"/>
</dbReference>
<dbReference type="PROSITE" id="PS00436">
    <property type="entry name" value="PEROXIDASE_2"/>
    <property type="match status" value="2"/>
</dbReference>
<dbReference type="InterPro" id="IPR019793">
    <property type="entry name" value="Peroxidases_heam-ligand_BS"/>
</dbReference>
<feature type="signal peptide" evidence="20">
    <location>
        <begin position="1"/>
        <end position="19"/>
    </location>
</feature>
<keyword evidence="6" id="KW-0575">Peroxidase</keyword>
<dbReference type="InterPro" id="IPR033905">
    <property type="entry name" value="Secretory_peroxidase"/>
</dbReference>
<feature type="binding site" evidence="16">
    <location>
        <position position="546"/>
    </location>
    <ligand>
        <name>substrate</name>
    </ligand>
</feature>
<dbReference type="InterPro" id="IPR002016">
    <property type="entry name" value="Haem_peroxidase"/>
</dbReference>
<keyword evidence="9 17" id="KW-0106">Calcium</keyword>
<name>A0A835KFT9_9POAL</name>
<evidence type="ECO:0000256" key="2">
    <source>
        <dbReference type="ARBA" id="ARBA00004613"/>
    </source>
</evidence>
<feature type="site" description="Transition state stabilizer" evidence="18">
    <location>
        <position position="443"/>
    </location>
</feature>
<keyword evidence="7" id="KW-0349">Heme</keyword>
<evidence type="ECO:0000256" key="15">
    <source>
        <dbReference type="PIRSR" id="PIRSR600823-1"/>
    </source>
</evidence>
<feature type="chain" id="PRO_5032891657" description="peroxidase" evidence="20">
    <location>
        <begin position="20"/>
        <end position="704"/>
    </location>
</feature>
<evidence type="ECO:0000256" key="12">
    <source>
        <dbReference type="ARBA" id="ARBA00023157"/>
    </source>
</evidence>
<dbReference type="EC" id="1.11.1.7" evidence="4"/>
<feature type="binding site" evidence="17">
    <location>
        <position position="453"/>
    </location>
    <ligand>
        <name>Ca(2+)</name>
        <dbReference type="ChEBI" id="CHEBI:29108"/>
        <label>1</label>
    </ligand>
</feature>
<feature type="disulfide bond" evidence="19">
    <location>
        <begin position="449"/>
        <end position="454"/>
    </location>
</feature>
<dbReference type="FunFam" id="1.10.420.10:FF:000006">
    <property type="entry name" value="Peroxidase"/>
    <property type="match status" value="1"/>
</dbReference>
<dbReference type="GO" id="GO:0042744">
    <property type="term" value="P:hydrogen peroxide catabolic process"/>
    <property type="evidence" value="ECO:0007669"/>
    <property type="project" value="UniProtKB-KW"/>
</dbReference>
<evidence type="ECO:0000256" key="14">
    <source>
        <dbReference type="ARBA" id="ARBA00023324"/>
    </source>
</evidence>
<dbReference type="Gene3D" id="1.10.420.10">
    <property type="entry name" value="Peroxidase, domain 2"/>
    <property type="match status" value="2"/>
</dbReference>
<keyword evidence="8 17" id="KW-0479">Metal-binding</keyword>
<feature type="binding site" evidence="17">
    <location>
        <position position="455"/>
    </location>
    <ligand>
        <name>Ca(2+)</name>
        <dbReference type="ChEBI" id="CHEBI:29108"/>
        <label>1</label>
    </ligand>
</feature>
<evidence type="ECO:0000313" key="23">
    <source>
        <dbReference type="Proteomes" id="UP000636709"/>
    </source>
</evidence>
<evidence type="ECO:0000256" key="13">
    <source>
        <dbReference type="ARBA" id="ARBA00023180"/>
    </source>
</evidence>
<dbReference type="GO" id="GO:0020037">
    <property type="term" value="F:heme binding"/>
    <property type="evidence" value="ECO:0007669"/>
    <property type="project" value="InterPro"/>
</dbReference>
<feature type="binding site" description="axial binding residue" evidence="17">
    <location>
        <position position="576"/>
    </location>
    <ligand>
        <name>heme b</name>
        <dbReference type="ChEBI" id="CHEBI:60344"/>
    </ligand>
    <ligandPart>
        <name>Fe</name>
        <dbReference type="ChEBI" id="CHEBI:18248"/>
    </ligandPart>
</feature>
<dbReference type="GO" id="GO:0006979">
    <property type="term" value="P:response to oxidative stress"/>
    <property type="evidence" value="ECO:0007669"/>
    <property type="project" value="InterPro"/>
</dbReference>
<dbReference type="PANTHER" id="PTHR31517">
    <property type="match status" value="1"/>
</dbReference>
<keyword evidence="11 17" id="KW-0408">Iron</keyword>
<evidence type="ECO:0000256" key="9">
    <source>
        <dbReference type="ARBA" id="ARBA00022837"/>
    </source>
</evidence>
<feature type="active site" description="Proton acceptor" evidence="15">
    <location>
        <position position="447"/>
    </location>
</feature>
<feature type="binding site" evidence="17">
    <location>
        <position position="630"/>
    </location>
    <ligand>
        <name>Ca(2+)</name>
        <dbReference type="ChEBI" id="CHEBI:29108"/>
        <label>2</label>
    </ligand>
</feature>
<dbReference type="GO" id="GO:0046872">
    <property type="term" value="F:metal ion binding"/>
    <property type="evidence" value="ECO:0007669"/>
    <property type="project" value="UniProtKB-KW"/>
</dbReference>
<feature type="binding site" evidence="17">
    <location>
        <position position="451"/>
    </location>
    <ligand>
        <name>Ca(2+)</name>
        <dbReference type="ChEBI" id="CHEBI:29108"/>
        <label>1</label>
    </ligand>
</feature>
<keyword evidence="5" id="KW-0964">Secreted</keyword>
<proteinExistence type="inferred from homology"/>
<sequence>MKVSAFALALVVAFQAAAAVVVPATAPGAPTVGYYNGKCNCSVEGIVNDTVKAALDADITKGAALVRLFFHDCFVRKTSGANIGLRGFDVIDAIKAKLESACCPNTVSCADILAYLSKGGVDYAVPSGRLDGVVSLPGSTFNVAELIAKFAGKGFTPEELVILSGAHSIGEAHCSSFHDRLLAPSSQINPDFRDDVLAKDCGAGGDPTVENNIRDMNAASLGSLASYAVPARGGAYLDNSYYVNNLNNLVLFRSDWELVGSNATLRHVREYADNGTLWNLDFAAALVKLSKLSMPPGSTGEIRKTALKGAHQPIAHSSTTNLASATKLTTPSAPLASSLASPDLAAVAVVFSDPVLITSGRNTTYFCLSIPTTARAYMARCVDATLILVVAVYALLPAITDAALQEGFYKSNTNCTVDVEATVASVVQRYISADRGVGAGLIRLHFHDCFVKGCDGSVLIDPSPINPDPEKGSPSNGGLRGLETIHEAKQQLESTCPGTVSCADILAFAARDASNILSAGAINYGVPSGRRDGLTSAASDATQSLPPPFAQLARLTELFAAKGFSQDELVTLSGAHSVGRAHCGAFSERIRPNVSDTMDADYGARLQQQCGDDGDGVAVDQDQGTPVDLDNVYYRNVLAGKVLFNSDWALVSDNATRQMVEENAADQAQWAAKFIDAMRKMGELEVLTGDEGEIRRFCNVTNSG</sequence>
<evidence type="ECO:0000256" key="4">
    <source>
        <dbReference type="ARBA" id="ARBA00012313"/>
    </source>
</evidence>
<keyword evidence="23" id="KW-1185">Reference proteome</keyword>
<comment type="subcellular location">
    <subcellularLocation>
        <location evidence="2">Secreted</location>
    </subcellularLocation>
</comment>
<accession>A0A835KFT9</accession>